<keyword evidence="2" id="KW-1185">Reference proteome</keyword>
<protein>
    <submittedName>
        <fullName evidence="1">Uncharacterized protein</fullName>
    </submittedName>
</protein>
<name>A0A8X7P059_BRACI</name>
<evidence type="ECO:0000313" key="2">
    <source>
        <dbReference type="Proteomes" id="UP000886595"/>
    </source>
</evidence>
<sequence length="98" mass="10737">MIATSKESSSMVLKDCGSSGLPHLVSNQFASLASLEGEEDDQLDMDGSTDSMDFMTPSGRRMLRERPVKPTAKARELQMQTTSRGRVLELCDCGHTKL</sequence>
<dbReference type="EMBL" id="JAAMPC010000204">
    <property type="protein sequence ID" value="KAG2243409.1"/>
    <property type="molecule type" value="Genomic_DNA"/>
</dbReference>
<evidence type="ECO:0000313" key="1">
    <source>
        <dbReference type="EMBL" id="KAG2243409.1"/>
    </source>
</evidence>
<dbReference type="Proteomes" id="UP000886595">
    <property type="component" value="Unassembled WGS sequence"/>
</dbReference>
<organism evidence="1 2">
    <name type="scientific">Brassica carinata</name>
    <name type="common">Ethiopian mustard</name>
    <name type="synonym">Abyssinian cabbage</name>
    <dbReference type="NCBI Taxonomy" id="52824"/>
    <lineage>
        <taxon>Eukaryota</taxon>
        <taxon>Viridiplantae</taxon>
        <taxon>Streptophyta</taxon>
        <taxon>Embryophyta</taxon>
        <taxon>Tracheophyta</taxon>
        <taxon>Spermatophyta</taxon>
        <taxon>Magnoliopsida</taxon>
        <taxon>eudicotyledons</taxon>
        <taxon>Gunneridae</taxon>
        <taxon>Pentapetalae</taxon>
        <taxon>rosids</taxon>
        <taxon>malvids</taxon>
        <taxon>Brassicales</taxon>
        <taxon>Brassicaceae</taxon>
        <taxon>Brassiceae</taxon>
        <taxon>Brassica</taxon>
    </lineage>
</organism>
<dbReference type="OrthoDB" id="515692at2759"/>
<dbReference type="AlphaFoldDB" id="A0A8X7P059"/>
<proteinExistence type="predicted"/>
<reference evidence="1 2" key="1">
    <citation type="submission" date="2020-02" db="EMBL/GenBank/DDBJ databases">
        <authorList>
            <person name="Ma Q."/>
            <person name="Huang Y."/>
            <person name="Song X."/>
            <person name="Pei D."/>
        </authorList>
    </citation>
    <scope>NUCLEOTIDE SEQUENCE [LARGE SCALE GENOMIC DNA]</scope>
    <source>
        <strain evidence="1">Sxm20200214</strain>
        <tissue evidence="1">Leaf</tissue>
    </source>
</reference>
<gene>
    <name evidence="1" type="ORF">Bca52824_094741</name>
</gene>
<accession>A0A8X7P059</accession>
<comment type="caution">
    <text evidence="1">The sequence shown here is derived from an EMBL/GenBank/DDBJ whole genome shotgun (WGS) entry which is preliminary data.</text>
</comment>